<dbReference type="Pfam" id="PF19047">
    <property type="entry name" value="HOOK_N"/>
    <property type="match status" value="1"/>
</dbReference>
<reference evidence="6" key="1">
    <citation type="submission" date="2014-02" db="EMBL/GenBank/DDBJ databases">
        <authorList>
            <person name="Genoscope - CEA"/>
        </authorList>
    </citation>
    <scope>NUCLEOTIDE SEQUENCE</scope>
    <source>
        <strain evidence="6">LS3</strain>
    </source>
</reference>
<dbReference type="SUPFAM" id="SSF116907">
    <property type="entry name" value="Hook domain"/>
    <property type="match status" value="1"/>
</dbReference>
<organism evidence="6">
    <name type="scientific">Blastobotrys adeninivorans</name>
    <name type="common">Yeast</name>
    <name type="synonym">Arxula adeninivorans</name>
    <dbReference type="NCBI Taxonomy" id="409370"/>
    <lineage>
        <taxon>Eukaryota</taxon>
        <taxon>Fungi</taxon>
        <taxon>Dikarya</taxon>
        <taxon>Ascomycota</taxon>
        <taxon>Saccharomycotina</taxon>
        <taxon>Dipodascomycetes</taxon>
        <taxon>Dipodascales</taxon>
        <taxon>Trichomonascaceae</taxon>
        <taxon>Blastobotrys</taxon>
    </lineage>
</organism>
<comment type="subcellular location">
    <subcellularLocation>
        <location evidence="1">Cytoplasm</location>
    </subcellularLocation>
</comment>
<accession>A0A060TC63</accession>
<feature type="domain" description="HOOK N-terminal" evidence="5">
    <location>
        <begin position="3"/>
        <end position="132"/>
    </location>
</feature>
<name>A0A060TC63_BLAAD</name>
<proteinExistence type="predicted"/>
<keyword evidence="2" id="KW-0963">Cytoplasm</keyword>
<dbReference type="GO" id="GO:0005737">
    <property type="term" value="C:cytoplasm"/>
    <property type="evidence" value="ECO:0007669"/>
    <property type="project" value="UniProtKB-SubCell"/>
</dbReference>
<dbReference type="CDD" id="cd22211">
    <property type="entry name" value="HkD_SF"/>
    <property type="match status" value="1"/>
</dbReference>
<dbReference type="AlphaFoldDB" id="A0A060TC63"/>
<dbReference type="GO" id="GO:0030705">
    <property type="term" value="P:cytoskeleton-dependent intracellular transport"/>
    <property type="evidence" value="ECO:0007669"/>
    <property type="project" value="InterPro"/>
</dbReference>
<dbReference type="GO" id="GO:0031122">
    <property type="term" value="P:cytoplasmic microtubule organization"/>
    <property type="evidence" value="ECO:0007669"/>
    <property type="project" value="TreeGrafter"/>
</dbReference>
<evidence type="ECO:0000256" key="3">
    <source>
        <dbReference type="ARBA" id="ARBA00023054"/>
    </source>
</evidence>
<evidence type="ECO:0000256" key="4">
    <source>
        <dbReference type="SAM" id="Coils"/>
    </source>
</evidence>
<keyword evidence="3 4" id="KW-0175">Coiled coil</keyword>
<sequence>MEEALLKWVGTLNIPDSSSSLQQVASPKVIAAILRQLDPYFHKNLVAKHQSLYGKYNCIVTTICNHARECSRPIGPWCVPSPSLCANHNPAELIKLLSLVLVTAVTGENNYIYIAGIRGLDPKVQTALMNIISTVEGSGPKFEDMGLISPQIQSKQCQDCSTLLLENQKLMAQCQSGARQSNHVQSLENHIAHLESSHASCADELSSYQDTVADLRQALQSQTSQILALKQTISIYENKLATRSQSPSSSIELSALHNKILHLQTENAALLHHPTSQNGGAATGNNAYHDHHTLDEVCRQLAQALGRMAARIPGPSRPQGWLNVQRASSRI</sequence>
<evidence type="ECO:0000259" key="5">
    <source>
        <dbReference type="Pfam" id="PF19047"/>
    </source>
</evidence>
<dbReference type="InterPro" id="IPR036872">
    <property type="entry name" value="CH_dom_sf"/>
</dbReference>
<evidence type="ECO:0000256" key="2">
    <source>
        <dbReference type="ARBA" id="ARBA00022490"/>
    </source>
</evidence>
<evidence type="ECO:0000313" key="6">
    <source>
        <dbReference type="EMBL" id="CDP38660.1"/>
    </source>
</evidence>
<feature type="coiled-coil region" evidence="4">
    <location>
        <begin position="205"/>
        <end position="232"/>
    </location>
</feature>
<dbReference type="GO" id="GO:0005815">
    <property type="term" value="C:microtubule organizing center"/>
    <property type="evidence" value="ECO:0007669"/>
    <property type="project" value="TreeGrafter"/>
</dbReference>
<evidence type="ECO:0000256" key="1">
    <source>
        <dbReference type="ARBA" id="ARBA00004496"/>
    </source>
</evidence>
<dbReference type="GO" id="GO:0008017">
    <property type="term" value="F:microtubule binding"/>
    <property type="evidence" value="ECO:0007669"/>
    <property type="project" value="TreeGrafter"/>
</dbReference>
<gene>
    <name evidence="6" type="ORF">GNLVRS02_ARAD1D39622g</name>
</gene>
<protein>
    <submittedName>
        <fullName evidence="6">ARAD1D39622p</fullName>
    </submittedName>
</protein>
<dbReference type="PANTHER" id="PTHR18947:SF28">
    <property type="entry name" value="GIRDIN, ISOFORM A"/>
    <property type="match status" value="1"/>
</dbReference>
<dbReference type="PANTHER" id="PTHR18947">
    <property type="entry name" value="HOOK PROTEINS"/>
    <property type="match status" value="1"/>
</dbReference>
<dbReference type="InterPro" id="IPR043936">
    <property type="entry name" value="HOOK_N"/>
</dbReference>
<dbReference type="GO" id="GO:0051959">
    <property type="term" value="F:dynein light intermediate chain binding"/>
    <property type="evidence" value="ECO:0007669"/>
    <property type="project" value="TreeGrafter"/>
</dbReference>
<reference evidence="6" key="2">
    <citation type="submission" date="2014-06" db="EMBL/GenBank/DDBJ databases">
        <title>The complete genome of Blastobotrys (Arxula) adeninivorans LS3 - a yeast of biotechnological interest.</title>
        <authorList>
            <person name="Kunze G."/>
            <person name="Gaillardin C."/>
            <person name="Czernicka M."/>
            <person name="Durrens P."/>
            <person name="Martin T."/>
            <person name="Boer E."/>
            <person name="Gabaldon T."/>
            <person name="Cruz J."/>
            <person name="Talla E."/>
            <person name="Marck C."/>
            <person name="Goffeau A."/>
            <person name="Barbe V."/>
            <person name="Baret P."/>
            <person name="Baronian K."/>
            <person name="Beier S."/>
            <person name="Bleykasten C."/>
            <person name="Bode R."/>
            <person name="Casaregola S."/>
            <person name="Despons L."/>
            <person name="Fairhead C."/>
            <person name="Giersberg M."/>
            <person name="Gierski P."/>
            <person name="Hahnel U."/>
            <person name="Hartmann A."/>
            <person name="Jankowska D."/>
            <person name="Jubin C."/>
            <person name="Jung P."/>
            <person name="Lafontaine I."/>
            <person name="Leh-Louis V."/>
            <person name="Lemaire M."/>
            <person name="Marcet-Houben M."/>
            <person name="Mascher M."/>
            <person name="Morel G."/>
            <person name="Richard G.-F."/>
            <person name="Riechen J."/>
            <person name="Sacerdot C."/>
            <person name="Sarkar A."/>
            <person name="Savel G."/>
            <person name="Schacherer J."/>
            <person name="Sherman D."/>
            <person name="Straub M.-L."/>
            <person name="Stein N."/>
            <person name="Thierry A."/>
            <person name="Trautwein-Schult A."/>
            <person name="Westhof E."/>
            <person name="Worch S."/>
            <person name="Dujon B."/>
            <person name="Souciet J.-L."/>
            <person name="Wincker P."/>
            <person name="Scholz U."/>
            <person name="Neuveglise N."/>
        </authorList>
    </citation>
    <scope>NUCLEOTIDE SEQUENCE</scope>
    <source>
        <strain evidence="6">LS3</strain>
    </source>
</reference>
<dbReference type="EMBL" id="HG937694">
    <property type="protein sequence ID" value="CDP38660.1"/>
    <property type="molecule type" value="Genomic_DNA"/>
</dbReference>
<dbReference type="Gene3D" id="1.10.418.10">
    <property type="entry name" value="Calponin-like domain"/>
    <property type="match status" value="1"/>
</dbReference>